<sequence length="96" mass="10801">MQERRCKKSAHFQELLHQTKNGISISVGSHALAPNPRLQITVEGRAAQIRKVLLQTQIRELTTSETGSSRVDRARVSISASRRAEFLTELFERSEG</sequence>
<dbReference type="Proteomes" id="UP001605036">
    <property type="component" value="Unassembled WGS sequence"/>
</dbReference>
<protein>
    <submittedName>
        <fullName evidence="1">Uncharacterized protein</fullName>
    </submittedName>
</protein>
<dbReference type="EMBL" id="JBHFFA010000004">
    <property type="protein sequence ID" value="KAL2631164.1"/>
    <property type="molecule type" value="Genomic_DNA"/>
</dbReference>
<reference evidence="1 2" key="1">
    <citation type="submission" date="2024-09" db="EMBL/GenBank/DDBJ databases">
        <title>Chromosome-scale assembly of Riccia fluitans.</title>
        <authorList>
            <person name="Paukszto L."/>
            <person name="Sawicki J."/>
            <person name="Karawczyk K."/>
            <person name="Piernik-Szablinska J."/>
            <person name="Szczecinska M."/>
            <person name="Mazdziarz M."/>
        </authorList>
    </citation>
    <scope>NUCLEOTIDE SEQUENCE [LARGE SCALE GENOMIC DNA]</scope>
    <source>
        <strain evidence="1">Rf_01</strain>
        <tissue evidence="1">Aerial parts of the thallus</tissue>
    </source>
</reference>
<organism evidence="1 2">
    <name type="scientific">Riccia fluitans</name>
    <dbReference type="NCBI Taxonomy" id="41844"/>
    <lineage>
        <taxon>Eukaryota</taxon>
        <taxon>Viridiplantae</taxon>
        <taxon>Streptophyta</taxon>
        <taxon>Embryophyta</taxon>
        <taxon>Marchantiophyta</taxon>
        <taxon>Marchantiopsida</taxon>
        <taxon>Marchantiidae</taxon>
        <taxon>Marchantiales</taxon>
        <taxon>Ricciaceae</taxon>
        <taxon>Riccia</taxon>
    </lineage>
</organism>
<evidence type="ECO:0000313" key="2">
    <source>
        <dbReference type="Proteomes" id="UP001605036"/>
    </source>
</evidence>
<evidence type="ECO:0000313" key="1">
    <source>
        <dbReference type="EMBL" id="KAL2631164.1"/>
    </source>
</evidence>
<accession>A0ABD1YNA5</accession>
<comment type="caution">
    <text evidence="1">The sequence shown here is derived from an EMBL/GenBank/DDBJ whole genome shotgun (WGS) entry which is preliminary data.</text>
</comment>
<dbReference type="AlphaFoldDB" id="A0ABD1YNA5"/>
<gene>
    <name evidence="1" type="ORF">R1flu_015850</name>
</gene>
<name>A0ABD1YNA5_9MARC</name>
<proteinExistence type="predicted"/>
<keyword evidence="2" id="KW-1185">Reference proteome</keyword>